<accession>A0ACC3BS84</accession>
<sequence length="378" mass="41479">MPPAAAASAADPLPPKPKKDKNKYRKDKPWDHAGIDHWAVEPFKPEQAAGPLVEESSFATLFPQYREKYLRDVWPLVKRAMEPYGVAAKLDLVEGSMTVSTTRKTFDPFIIIKARDVLKLLARSVPLQQAAKALQDGTDTDIIKLGGLVANKERFVKRRARLLGPNGSTLKAIELLTNCYMLVQGNTVAAMGPFQGLKQLRKIVEDCLTNTAHPIYAIKALMIKRELAKDPALAEESWDRFLPKFKKKSVKKKAAPTAAADAAKKAAKKAARAAEAGGSVFPPLPPPSKVDMQLESGEYFLSERAKKERRAEEREAKAAVKKAEAATRRAAAYVPPPAAESAKDKATAAAAKRKREEEGPSLAELTDKAKRRGKRRKA</sequence>
<gene>
    <name evidence="1" type="ORF">I4F81_003310</name>
</gene>
<name>A0ACC3BS84_PYRYE</name>
<proteinExistence type="predicted"/>
<reference evidence="1" key="1">
    <citation type="submission" date="2019-11" db="EMBL/GenBank/DDBJ databases">
        <title>Nori genome reveals adaptations in red seaweeds to the harsh intertidal environment.</title>
        <authorList>
            <person name="Wang D."/>
            <person name="Mao Y."/>
        </authorList>
    </citation>
    <scope>NUCLEOTIDE SEQUENCE</scope>
    <source>
        <tissue evidence="1">Gametophyte</tissue>
    </source>
</reference>
<evidence type="ECO:0000313" key="2">
    <source>
        <dbReference type="Proteomes" id="UP000798662"/>
    </source>
</evidence>
<organism evidence="1 2">
    <name type="scientific">Pyropia yezoensis</name>
    <name type="common">Susabi-nori</name>
    <name type="synonym">Porphyra yezoensis</name>
    <dbReference type="NCBI Taxonomy" id="2788"/>
    <lineage>
        <taxon>Eukaryota</taxon>
        <taxon>Rhodophyta</taxon>
        <taxon>Bangiophyceae</taxon>
        <taxon>Bangiales</taxon>
        <taxon>Bangiaceae</taxon>
        <taxon>Pyropia</taxon>
    </lineage>
</organism>
<keyword evidence="2" id="KW-1185">Reference proteome</keyword>
<evidence type="ECO:0000313" key="1">
    <source>
        <dbReference type="EMBL" id="KAK1860722.1"/>
    </source>
</evidence>
<protein>
    <submittedName>
        <fullName evidence="1">Uncharacterized protein</fullName>
    </submittedName>
</protein>
<comment type="caution">
    <text evidence="1">The sequence shown here is derived from an EMBL/GenBank/DDBJ whole genome shotgun (WGS) entry which is preliminary data.</text>
</comment>
<dbReference type="Proteomes" id="UP000798662">
    <property type="component" value="Chromosome 1"/>
</dbReference>
<dbReference type="EMBL" id="CM020618">
    <property type="protein sequence ID" value="KAK1860722.1"/>
    <property type="molecule type" value="Genomic_DNA"/>
</dbReference>